<dbReference type="KEGG" id="cmax:111469387"/>
<protein>
    <submittedName>
        <fullName evidence="2">Uncharacterized protein LOC111469387</fullName>
    </submittedName>
</protein>
<dbReference type="Pfam" id="PF14223">
    <property type="entry name" value="Retrotran_gag_2"/>
    <property type="match status" value="1"/>
</dbReference>
<gene>
    <name evidence="2" type="primary">LOC111469387</name>
</gene>
<dbReference type="OrthoDB" id="1719918at2759"/>
<evidence type="ECO:0000313" key="2">
    <source>
        <dbReference type="RefSeq" id="XP_022970385.1"/>
    </source>
</evidence>
<dbReference type="GeneID" id="111469387"/>
<proteinExistence type="predicted"/>
<reference evidence="2" key="1">
    <citation type="submission" date="2025-08" db="UniProtKB">
        <authorList>
            <consortium name="RefSeq"/>
        </authorList>
    </citation>
    <scope>IDENTIFICATION</scope>
    <source>
        <tissue evidence="2">Young leaves</tissue>
    </source>
</reference>
<dbReference type="PANTHER" id="PTHR35317:SF37">
    <property type="entry name" value="DUF4219 DOMAIN-CONTAINING PROTEIN"/>
    <property type="match status" value="1"/>
</dbReference>
<evidence type="ECO:0000313" key="1">
    <source>
        <dbReference type="Proteomes" id="UP000504608"/>
    </source>
</evidence>
<dbReference type="RefSeq" id="XP_022970385.1">
    <property type="nucleotide sequence ID" value="XM_023114617.1"/>
</dbReference>
<keyword evidence="1" id="KW-1185">Reference proteome</keyword>
<organism evidence="1 2">
    <name type="scientific">Cucurbita maxima</name>
    <name type="common">Pumpkin</name>
    <name type="synonym">Winter squash</name>
    <dbReference type="NCBI Taxonomy" id="3661"/>
    <lineage>
        <taxon>Eukaryota</taxon>
        <taxon>Viridiplantae</taxon>
        <taxon>Streptophyta</taxon>
        <taxon>Embryophyta</taxon>
        <taxon>Tracheophyta</taxon>
        <taxon>Spermatophyta</taxon>
        <taxon>Magnoliopsida</taxon>
        <taxon>eudicotyledons</taxon>
        <taxon>Gunneridae</taxon>
        <taxon>Pentapetalae</taxon>
        <taxon>rosids</taxon>
        <taxon>fabids</taxon>
        <taxon>Cucurbitales</taxon>
        <taxon>Cucurbitaceae</taxon>
        <taxon>Cucurbiteae</taxon>
        <taxon>Cucurbita</taxon>
    </lineage>
</organism>
<sequence>MTSTSQNIRNLEMKVGEGVFEYFTRVMSTANDMRNCGEDMSDVKIVEKILRSLTDKFNFVVCSIEEFKDIDQLTVDELQVFLLVHEQKVIDKRSEEQVLYQGMDKEEAKGHFREEEVTLEDWKEVDLL</sequence>
<accession>A0A6J1I2Q0</accession>
<name>A0A6J1I2Q0_CUCMA</name>
<dbReference type="Proteomes" id="UP000504608">
    <property type="component" value="Unplaced"/>
</dbReference>
<dbReference type="AlphaFoldDB" id="A0A6J1I2Q0"/>
<dbReference type="PANTHER" id="PTHR35317">
    <property type="entry name" value="OS04G0629600 PROTEIN"/>
    <property type="match status" value="1"/>
</dbReference>